<dbReference type="PANTHER" id="PTHR30514:SF18">
    <property type="entry name" value="RPIR-FAMILY TRANSCRIPTIONAL REGULATOR"/>
    <property type="match status" value="1"/>
</dbReference>
<gene>
    <name evidence="2" type="ORF">EV657_10471</name>
</gene>
<name>A0A4R8FXX3_9RHOB</name>
<sequence>MTKPGAQTEDGAELAGSLLKRIHRAYDGLPGGERKVADAILSAPHEMAVWSASELAAQAGVSNATVSRIVQRLGYRNFESARLDARKLRETGSPLFMTEEAEPGQEGRPFARLIRAEADLIEATLARVDPGVLRDAAGALGRARRVRVMGFRNSRFLADYLTAQLAQIRPDVAPLLLDGQTAAEGVAGLGPEDVAVIVGLRRRPARFSRLVQAVAARGARVLLVCDASLRGAPAHAAWTFTCAVETRTPRDSYAGALALMRLLATECAAALGEAGLLHLNAVETLREDLDELELSDPAS</sequence>
<evidence type="ECO:0000259" key="1">
    <source>
        <dbReference type="PROSITE" id="PS51071"/>
    </source>
</evidence>
<dbReference type="InterPro" id="IPR009057">
    <property type="entry name" value="Homeodomain-like_sf"/>
</dbReference>
<dbReference type="PROSITE" id="PS51071">
    <property type="entry name" value="HTH_RPIR"/>
    <property type="match status" value="1"/>
</dbReference>
<dbReference type="Pfam" id="PF01418">
    <property type="entry name" value="HTH_6"/>
    <property type="match status" value="1"/>
</dbReference>
<dbReference type="GO" id="GO:1901135">
    <property type="term" value="P:carbohydrate derivative metabolic process"/>
    <property type="evidence" value="ECO:0007669"/>
    <property type="project" value="InterPro"/>
</dbReference>
<dbReference type="RefSeq" id="WP_134077304.1">
    <property type="nucleotide sequence ID" value="NZ_SOEB01000004.1"/>
</dbReference>
<reference evidence="2 3" key="1">
    <citation type="submission" date="2019-03" db="EMBL/GenBank/DDBJ databases">
        <title>Genomic Encyclopedia of Type Strains, Phase IV (KMG-IV): sequencing the most valuable type-strain genomes for metagenomic binning, comparative biology and taxonomic classification.</title>
        <authorList>
            <person name="Goeker M."/>
        </authorList>
    </citation>
    <scope>NUCLEOTIDE SEQUENCE [LARGE SCALE GENOMIC DNA]</scope>
    <source>
        <strain evidence="2 3">JA181</strain>
    </source>
</reference>
<dbReference type="InterPro" id="IPR047640">
    <property type="entry name" value="RpiR-like"/>
</dbReference>
<dbReference type="AlphaFoldDB" id="A0A4R8FXX3"/>
<dbReference type="GO" id="GO:0097367">
    <property type="term" value="F:carbohydrate derivative binding"/>
    <property type="evidence" value="ECO:0007669"/>
    <property type="project" value="InterPro"/>
</dbReference>
<dbReference type="EMBL" id="SOEB01000004">
    <property type="protein sequence ID" value="TDX31875.1"/>
    <property type="molecule type" value="Genomic_DNA"/>
</dbReference>
<dbReference type="InterPro" id="IPR046348">
    <property type="entry name" value="SIS_dom_sf"/>
</dbReference>
<protein>
    <submittedName>
        <fullName evidence="2">RpiR family transcriptional regulator</fullName>
    </submittedName>
</protein>
<dbReference type="Proteomes" id="UP000295484">
    <property type="component" value="Unassembled WGS sequence"/>
</dbReference>
<dbReference type="Gene3D" id="3.40.50.10490">
    <property type="entry name" value="Glucose-6-phosphate isomerase like protein, domain 1"/>
    <property type="match status" value="1"/>
</dbReference>
<dbReference type="InterPro" id="IPR001347">
    <property type="entry name" value="SIS_dom"/>
</dbReference>
<feature type="domain" description="HTH rpiR-type" evidence="1">
    <location>
        <begin position="16"/>
        <end position="92"/>
    </location>
</feature>
<dbReference type="Gene3D" id="1.10.10.10">
    <property type="entry name" value="Winged helix-like DNA-binding domain superfamily/Winged helix DNA-binding domain"/>
    <property type="match status" value="1"/>
</dbReference>
<accession>A0A4R8FXX3</accession>
<dbReference type="GO" id="GO:0003700">
    <property type="term" value="F:DNA-binding transcription factor activity"/>
    <property type="evidence" value="ECO:0007669"/>
    <property type="project" value="InterPro"/>
</dbReference>
<organism evidence="2 3">
    <name type="scientific">Rhodovulum visakhapatnamense</name>
    <dbReference type="NCBI Taxonomy" id="364297"/>
    <lineage>
        <taxon>Bacteria</taxon>
        <taxon>Pseudomonadati</taxon>
        <taxon>Pseudomonadota</taxon>
        <taxon>Alphaproteobacteria</taxon>
        <taxon>Rhodobacterales</taxon>
        <taxon>Paracoccaceae</taxon>
        <taxon>Rhodovulum</taxon>
    </lineage>
</organism>
<evidence type="ECO:0000313" key="3">
    <source>
        <dbReference type="Proteomes" id="UP000295484"/>
    </source>
</evidence>
<dbReference type="InterPro" id="IPR000281">
    <property type="entry name" value="HTH_RpiR"/>
</dbReference>
<dbReference type="SUPFAM" id="SSF53697">
    <property type="entry name" value="SIS domain"/>
    <property type="match status" value="1"/>
</dbReference>
<comment type="caution">
    <text evidence="2">The sequence shown here is derived from an EMBL/GenBank/DDBJ whole genome shotgun (WGS) entry which is preliminary data.</text>
</comment>
<dbReference type="Pfam" id="PF01380">
    <property type="entry name" value="SIS"/>
    <property type="match status" value="1"/>
</dbReference>
<evidence type="ECO:0000313" key="2">
    <source>
        <dbReference type="EMBL" id="TDX31875.1"/>
    </source>
</evidence>
<dbReference type="GO" id="GO:0003677">
    <property type="term" value="F:DNA binding"/>
    <property type="evidence" value="ECO:0007669"/>
    <property type="project" value="InterPro"/>
</dbReference>
<proteinExistence type="predicted"/>
<dbReference type="PANTHER" id="PTHR30514">
    <property type="entry name" value="GLUCOKINASE"/>
    <property type="match status" value="1"/>
</dbReference>
<dbReference type="InterPro" id="IPR036388">
    <property type="entry name" value="WH-like_DNA-bd_sf"/>
</dbReference>
<dbReference type="SUPFAM" id="SSF46689">
    <property type="entry name" value="Homeodomain-like"/>
    <property type="match status" value="1"/>
</dbReference>